<dbReference type="InterPro" id="IPR050396">
    <property type="entry name" value="Glycosyltr_51/Transpeptidase"/>
</dbReference>
<evidence type="ECO:0000256" key="10">
    <source>
        <dbReference type="ARBA" id="ARBA00044770"/>
    </source>
</evidence>
<feature type="domain" description="Penicillin-binding protein transpeptidase" evidence="14">
    <location>
        <begin position="412"/>
        <end position="649"/>
    </location>
</feature>
<dbReference type="Gene3D" id="3.40.710.10">
    <property type="entry name" value="DD-peptidase/beta-lactamase superfamily"/>
    <property type="match status" value="1"/>
</dbReference>
<keyword evidence="19" id="KW-1185">Reference proteome</keyword>
<dbReference type="OrthoDB" id="9766909at2"/>
<feature type="region of interest" description="Disordered" evidence="12">
    <location>
        <begin position="692"/>
        <end position="758"/>
    </location>
</feature>
<comment type="similarity">
    <text evidence="2">In the C-terminal section; belongs to the transpeptidase family.</text>
</comment>
<evidence type="ECO:0000256" key="9">
    <source>
        <dbReference type="ARBA" id="ARBA00023268"/>
    </source>
</evidence>
<comment type="pathway">
    <text evidence="1">Cell wall biogenesis; peptidoglycan biosynthesis.</text>
</comment>
<dbReference type="EMBL" id="FWFY01000002">
    <property type="protein sequence ID" value="SLN28384.1"/>
    <property type="molecule type" value="Genomic_DNA"/>
</dbReference>
<evidence type="ECO:0000256" key="5">
    <source>
        <dbReference type="ARBA" id="ARBA00022670"/>
    </source>
</evidence>
<feature type="compositionally biased region" description="Basic residues" evidence="12">
    <location>
        <begin position="46"/>
        <end position="59"/>
    </location>
</feature>
<comment type="similarity">
    <text evidence="3">In the N-terminal section; belongs to the glycosyltransferase 51 family.</text>
</comment>
<comment type="catalytic activity">
    <reaction evidence="11">
        <text>[GlcNAc-(1-&gt;4)-Mur2Ac(oyl-L-Ala-gamma-D-Glu-L-Lys-D-Ala-D-Ala)](n)-di-trans,octa-cis-undecaprenyl diphosphate + beta-D-GlcNAc-(1-&gt;4)-Mur2Ac(oyl-L-Ala-gamma-D-Glu-L-Lys-D-Ala-D-Ala)-di-trans,octa-cis-undecaprenyl diphosphate = [GlcNAc-(1-&gt;4)-Mur2Ac(oyl-L-Ala-gamma-D-Glu-L-Lys-D-Ala-D-Ala)](n+1)-di-trans,octa-cis-undecaprenyl diphosphate + di-trans,octa-cis-undecaprenyl diphosphate + H(+)</text>
        <dbReference type="Rhea" id="RHEA:23708"/>
        <dbReference type="Rhea" id="RHEA-COMP:9602"/>
        <dbReference type="Rhea" id="RHEA-COMP:9603"/>
        <dbReference type="ChEBI" id="CHEBI:15378"/>
        <dbReference type="ChEBI" id="CHEBI:58405"/>
        <dbReference type="ChEBI" id="CHEBI:60033"/>
        <dbReference type="ChEBI" id="CHEBI:78435"/>
        <dbReference type="EC" id="2.4.99.28"/>
    </reaction>
</comment>
<dbReference type="Gene3D" id="1.10.3810.10">
    <property type="entry name" value="Biosynthetic peptidoglycan transglycosylase-like"/>
    <property type="match status" value="1"/>
</dbReference>
<dbReference type="RefSeq" id="WP_085895392.1">
    <property type="nucleotide sequence ID" value="NZ_FWFY01000002.1"/>
</dbReference>
<keyword evidence="8" id="KW-0378">Hydrolase</keyword>
<evidence type="ECO:0000256" key="1">
    <source>
        <dbReference type="ARBA" id="ARBA00004752"/>
    </source>
</evidence>
<accession>A0A1X6YQT7</accession>
<name>A0A1X6YQT7_9RHOB</name>
<dbReference type="Pfam" id="PF00905">
    <property type="entry name" value="Transpeptidase"/>
    <property type="match status" value="1"/>
</dbReference>
<feature type="domain" description="Glycosyl transferase family 51" evidence="15">
    <location>
        <begin position="141"/>
        <end position="324"/>
    </location>
</feature>
<feature type="compositionally biased region" description="Polar residues" evidence="12">
    <location>
        <begin position="712"/>
        <end position="723"/>
    </location>
</feature>
<evidence type="ECO:0000256" key="6">
    <source>
        <dbReference type="ARBA" id="ARBA00022676"/>
    </source>
</evidence>
<evidence type="ECO:0000256" key="3">
    <source>
        <dbReference type="ARBA" id="ARBA00007739"/>
    </source>
</evidence>
<sequence>MSASNGRKPPLTAERRYGAGGGKGGGKGSGGGGRPGAAKPATPAAKSRRRAAKPAKARPRGPLGWLSALVSGLLRFVMRVIWGVGWRVAVALSLVVGLGVAYYAAQLPPVTNLVDGRARGSVTLQDRDGATFAWRGDQFGGMVTADTISQHLRNAVVATEDRRFWWHPGIDPQGIASAVRINLSEGRGPLSGNGGSTITQQTAKLLCLGKPFDPEVWKNESEYEADCRRTTLWRKVQEAVYAMAMEARYTKEEILTVYLNRAYLGAGTRGFEAASQRYFGKPAAQVNPAEAAMLAGLLKAPTTYAPTNNLGRSQSRANVIVGLMQEQGYLAAAEAEAARANPATLSATAQQDQGGYFADWVMETGPEFFTRDTTEDVVIRTTLDPRIQTAAEKALLQVFEERVSPGSEAQAAIVVMSADGAVRAMVGGRNVSASGAFNRATQALRQTGSAFKPFIYAAALDLEKEPTSLVDDSPLTINIPGSGPWSPENYDRQYDGMVTLTEALAESRNIPAVRVSEEVGRENVRTVASMFGIDSDLAAGPALALGVSESTLLEMTGAYAGILNGGSSVTPYGLVELRLKGDDTPLMGTGGGIGERVISQDAAEKLTWMMSRVVAEGTGSRAQIDGWEIAGKTGTTQGARDAWFVGFAGDYVAGVWMGYDDNRPLSGVTGGGLPATIWRETMVRVLEGQPVKPLPMRVPEPSQATGAIADSGNVSPSNGQASDPETDRLLREMLGTPEGQQPQPQPQPTGEASGSRERMILDVLTNILGAATN</sequence>
<dbReference type="GO" id="GO:0030288">
    <property type="term" value="C:outer membrane-bounded periplasmic space"/>
    <property type="evidence" value="ECO:0007669"/>
    <property type="project" value="TreeGrafter"/>
</dbReference>
<dbReference type="GO" id="GO:0008658">
    <property type="term" value="F:penicillin binding"/>
    <property type="evidence" value="ECO:0007669"/>
    <property type="project" value="InterPro"/>
</dbReference>
<dbReference type="GO" id="GO:0008955">
    <property type="term" value="F:peptidoglycan glycosyltransferase activity"/>
    <property type="evidence" value="ECO:0007669"/>
    <property type="project" value="UniProtKB-EC"/>
</dbReference>
<protein>
    <recommendedName>
        <fullName evidence="10">peptidoglycan glycosyltransferase</fullName>
        <ecNumber evidence="10">2.4.99.28</ecNumber>
    </recommendedName>
</protein>
<dbReference type="SUPFAM" id="SSF53955">
    <property type="entry name" value="Lysozyme-like"/>
    <property type="match status" value="1"/>
</dbReference>
<dbReference type="EC" id="2.4.99.28" evidence="10"/>
<evidence type="ECO:0000313" key="17">
    <source>
        <dbReference type="EMBL" id="SLN28384.1"/>
    </source>
</evidence>
<dbReference type="InterPro" id="IPR001460">
    <property type="entry name" value="PCN-bd_Tpept"/>
</dbReference>
<feature type="transmembrane region" description="Helical" evidence="13">
    <location>
        <begin position="88"/>
        <end position="105"/>
    </location>
</feature>
<evidence type="ECO:0000256" key="11">
    <source>
        <dbReference type="ARBA" id="ARBA00049902"/>
    </source>
</evidence>
<evidence type="ECO:0000313" key="16">
    <source>
        <dbReference type="EMBL" id="PSK88223.1"/>
    </source>
</evidence>
<dbReference type="UniPathway" id="UPA00219"/>
<keyword evidence="6" id="KW-0328">Glycosyltransferase</keyword>
<dbReference type="InterPro" id="IPR001264">
    <property type="entry name" value="Glyco_trans_51"/>
</dbReference>
<dbReference type="InterPro" id="IPR023346">
    <property type="entry name" value="Lysozyme-like_dom_sf"/>
</dbReference>
<dbReference type="InterPro" id="IPR012338">
    <property type="entry name" value="Beta-lactam/transpept-like"/>
</dbReference>
<evidence type="ECO:0000313" key="19">
    <source>
        <dbReference type="Proteomes" id="UP000240624"/>
    </source>
</evidence>
<dbReference type="Proteomes" id="UP000193495">
    <property type="component" value="Unassembled WGS sequence"/>
</dbReference>
<gene>
    <name evidence="17" type="primary">pbpF_1</name>
    <name evidence="16" type="ORF">CLV79_10155</name>
    <name evidence="17" type="ORF">LOS8367_01031</name>
</gene>
<feature type="compositionally biased region" description="Low complexity" evidence="12">
    <location>
        <begin position="36"/>
        <end position="45"/>
    </location>
</feature>
<proteinExistence type="inferred from homology"/>
<keyword evidence="4" id="KW-0121">Carboxypeptidase</keyword>
<organism evidence="17 18">
    <name type="scientific">Limimaricola soesokkakensis</name>
    <dbReference type="NCBI Taxonomy" id="1343159"/>
    <lineage>
        <taxon>Bacteria</taxon>
        <taxon>Pseudomonadati</taxon>
        <taxon>Pseudomonadota</taxon>
        <taxon>Alphaproteobacteria</taxon>
        <taxon>Rhodobacterales</taxon>
        <taxon>Paracoccaceae</taxon>
        <taxon>Limimaricola</taxon>
    </lineage>
</organism>
<dbReference type="PANTHER" id="PTHR32282">
    <property type="entry name" value="BINDING PROTEIN TRANSPEPTIDASE, PUTATIVE-RELATED"/>
    <property type="match status" value="1"/>
</dbReference>
<evidence type="ECO:0000256" key="4">
    <source>
        <dbReference type="ARBA" id="ARBA00022645"/>
    </source>
</evidence>
<keyword evidence="7" id="KW-0808">Transferase</keyword>
<evidence type="ECO:0000256" key="7">
    <source>
        <dbReference type="ARBA" id="ARBA00022679"/>
    </source>
</evidence>
<keyword evidence="13" id="KW-1133">Transmembrane helix</keyword>
<dbReference type="PANTHER" id="PTHR32282:SF33">
    <property type="entry name" value="PEPTIDOGLYCAN GLYCOSYLTRANSFERASE"/>
    <property type="match status" value="1"/>
</dbReference>
<evidence type="ECO:0000256" key="13">
    <source>
        <dbReference type="SAM" id="Phobius"/>
    </source>
</evidence>
<dbReference type="NCBIfam" id="TIGR02074">
    <property type="entry name" value="PBP_1a_fam"/>
    <property type="match status" value="1"/>
</dbReference>
<dbReference type="InterPro" id="IPR036950">
    <property type="entry name" value="PBP_transglycosylase"/>
</dbReference>
<keyword evidence="5" id="KW-0645">Protease</keyword>
<evidence type="ECO:0000256" key="2">
    <source>
        <dbReference type="ARBA" id="ARBA00007090"/>
    </source>
</evidence>
<dbReference type="GO" id="GO:0006508">
    <property type="term" value="P:proteolysis"/>
    <property type="evidence" value="ECO:0007669"/>
    <property type="project" value="UniProtKB-KW"/>
</dbReference>
<evidence type="ECO:0000256" key="8">
    <source>
        <dbReference type="ARBA" id="ARBA00022801"/>
    </source>
</evidence>
<evidence type="ECO:0000259" key="15">
    <source>
        <dbReference type="Pfam" id="PF00912"/>
    </source>
</evidence>
<dbReference type="GO" id="GO:0009252">
    <property type="term" value="P:peptidoglycan biosynthetic process"/>
    <property type="evidence" value="ECO:0007669"/>
    <property type="project" value="UniProtKB-UniPathway"/>
</dbReference>
<evidence type="ECO:0000259" key="14">
    <source>
        <dbReference type="Pfam" id="PF00905"/>
    </source>
</evidence>
<keyword evidence="13" id="KW-0472">Membrane</keyword>
<dbReference type="Proteomes" id="UP000240624">
    <property type="component" value="Unassembled WGS sequence"/>
</dbReference>
<dbReference type="GO" id="GO:0004180">
    <property type="term" value="F:carboxypeptidase activity"/>
    <property type="evidence" value="ECO:0007669"/>
    <property type="project" value="UniProtKB-KW"/>
</dbReference>
<dbReference type="AlphaFoldDB" id="A0A1X6YQT7"/>
<evidence type="ECO:0000313" key="18">
    <source>
        <dbReference type="Proteomes" id="UP000193495"/>
    </source>
</evidence>
<reference evidence="16 19" key="2">
    <citation type="submission" date="2018-03" db="EMBL/GenBank/DDBJ databases">
        <title>Genomic Encyclopedia of Archaeal and Bacterial Type Strains, Phase II (KMG-II): from individual species to whole genera.</title>
        <authorList>
            <person name="Goeker M."/>
        </authorList>
    </citation>
    <scope>NUCLEOTIDE SEQUENCE [LARGE SCALE GENOMIC DNA]</scope>
    <source>
        <strain evidence="16 19">DSM 29956</strain>
    </source>
</reference>
<keyword evidence="9" id="KW-0511">Multifunctional enzyme</keyword>
<evidence type="ECO:0000256" key="12">
    <source>
        <dbReference type="SAM" id="MobiDB-lite"/>
    </source>
</evidence>
<dbReference type="Pfam" id="PF00912">
    <property type="entry name" value="Transgly"/>
    <property type="match status" value="1"/>
</dbReference>
<keyword evidence="13" id="KW-0812">Transmembrane</keyword>
<feature type="region of interest" description="Disordered" evidence="12">
    <location>
        <begin position="1"/>
        <end position="59"/>
    </location>
</feature>
<reference evidence="17 18" key="1">
    <citation type="submission" date="2017-03" db="EMBL/GenBank/DDBJ databases">
        <authorList>
            <person name="Afonso C.L."/>
            <person name="Miller P.J."/>
            <person name="Scott M.A."/>
            <person name="Spackman E."/>
            <person name="Goraichik I."/>
            <person name="Dimitrov K.M."/>
            <person name="Suarez D.L."/>
            <person name="Swayne D.E."/>
        </authorList>
    </citation>
    <scope>NUCLEOTIDE SEQUENCE [LARGE SCALE GENOMIC DNA]</scope>
    <source>
        <strain evidence="17 18">CECT 8367</strain>
    </source>
</reference>
<dbReference type="SUPFAM" id="SSF56601">
    <property type="entry name" value="beta-lactamase/transpeptidase-like"/>
    <property type="match status" value="1"/>
</dbReference>
<feature type="compositionally biased region" description="Gly residues" evidence="12">
    <location>
        <begin position="18"/>
        <end position="35"/>
    </location>
</feature>
<dbReference type="EMBL" id="PYGB01000001">
    <property type="protein sequence ID" value="PSK88223.1"/>
    <property type="molecule type" value="Genomic_DNA"/>
</dbReference>